<comment type="similarity">
    <text evidence="1">Belongs to the plant dehydrin family.</text>
</comment>
<accession>A0AAP0Q1U9</accession>
<dbReference type="AlphaFoldDB" id="A0AAP0Q1U9"/>
<gene>
    <name evidence="3" type="ORF">Syun_005549</name>
</gene>
<protein>
    <recommendedName>
        <fullName evidence="5">Dehydrin</fullName>
    </recommendedName>
</protein>
<evidence type="ECO:0000256" key="1">
    <source>
        <dbReference type="RuleBase" id="RU003995"/>
    </source>
</evidence>
<organism evidence="3 4">
    <name type="scientific">Stephania yunnanensis</name>
    <dbReference type="NCBI Taxonomy" id="152371"/>
    <lineage>
        <taxon>Eukaryota</taxon>
        <taxon>Viridiplantae</taxon>
        <taxon>Streptophyta</taxon>
        <taxon>Embryophyta</taxon>
        <taxon>Tracheophyta</taxon>
        <taxon>Spermatophyta</taxon>
        <taxon>Magnoliopsida</taxon>
        <taxon>Ranunculales</taxon>
        <taxon>Menispermaceae</taxon>
        <taxon>Menispermoideae</taxon>
        <taxon>Cissampelideae</taxon>
        <taxon>Stephania</taxon>
    </lineage>
</organism>
<evidence type="ECO:0000313" key="3">
    <source>
        <dbReference type="EMBL" id="KAK9164647.1"/>
    </source>
</evidence>
<dbReference type="GO" id="GO:0005829">
    <property type="term" value="C:cytosol"/>
    <property type="evidence" value="ECO:0007669"/>
    <property type="project" value="TreeGrafter"/>
</dbReference>
<dbReference type="GO" id="GO:0009631">
    <property type="term" value="P:cold acclimation"/>
    <property type="evidence" value="ECO:0007669"/>
    <property type="project" value="TreeGrafter"/>
</dbReference>
<reference evidence="3 4" key="1">
    <citation type="submission" date="2024-01" db="EMBL/GenBank/DDBJ databases">
        <title>Genome assemblies of Stephania.</title>
        <authorList>
            <person name="Yang L."/>
        </authorList>
    </citation>
    <scope>NUCLEOTIDE SEQUENCE [LARGE SCALE GENOMIC DNA]</scope>
    <source>
        <strain evidence="3">YNDBR</strain>
        <tissue evidence="3">Leaf</tissue>
    </source>
</reference>
<keyword evidence="4" id="KW-1185">Reference proteome</keyword>
<feature type="compositionally biased region" description="Basic and acidic residues" evidence="2">
    <location>
        <begin position="127"/>
        <end position="143"/>
    </location>
</feature>
<dbReference type="EMBL" id="JBBNAF010000002">
    <property type="protein sequence ID" value="KAK9164647.1"/>
    <property type="molecule type" value="Genomic_DNA"/>
</dbReference>
<dbReference type="GO" id="GO:0009737">
    <property type="term" value="P:response to abscisic acid"/>
    <property type="evidence" value="ECO:0007669"/>
    <property type="project" value="TreeGrafter"/>
</dbReference>
<evidence type="ECO:0000256" key="2">
    <source>
        <dbReference type="SAM" id="MobiDB-lite"/>
    </source>
</evidence>
<name>A0AAP0Q1U9_9MAGN</name>
<feature type="region of interest" description="Disordered" evidence="2">
    <location>
        <begin position="1"/>
        <end position="163"/>
    </location>
</feature>
<dbReference type="PANTHER" id="PTHR33346">
    <property type="entry name" value="DEHYDRIN XERO 2-RELATED"/>
    <property type="match status" value="1"/>
</dbReference>
<dbReference type="Proteomes" id="UP001420932">
    <property type="component" value="Unassembled WGS sequence"/>
</dbReference>
<dbReference type="InterPro" id="IPR000167">
    <property type="entry name" value="Dehydrin"/>
</dbReference>
<dbReference type="Pfam" id="PF00257">
    <property type="entry name" value="Dehydrin"/>
    <property type="match status" value="1"/>
</dbReference>
<evidence type="ECO:0008006" key="5">
    <source>
        <dbReference type="Google" id="ProtNLM"/>
    </source>
</evidence>
<proteinExistence type="inferred from homology"/>
<comment type="caution">
    <text evidence="3">The sequence shown here is derived from an EMBL/GenBank/DDBJ whole genome shotgun (WGS) entry which is preliminary data.</text>
</comment>
<feature type="compositionally biased region" description="Basic and acidic residues" evidence="2">
    <location>
        <begin position="1"/>
        <end position="51"/>
    </location>
</feature>
<feature type="region of interest" description="Disordered" evidence="2">
    <location>
        <begin position="220"/>
        <end position="241"/>
    </location>
</feature>
<dbReference type="GO" id="GO:0009414">
    <property type="term" value="P:response to water deprivation"/>
    <property type="evidence" value="ECO:0007669"/>
    <property type="project" value="TreeGrafter"/>
</dbReference>
<sequence>MSDYEPKVEGGEAGGEVKDRGLFDFLAKKEDDQQQHHHHEETSKPCTEQESHQIASEFEEKVQVAPPLSYPDVHHEEKKKVEEEEEKKPSLIEKLHRSGSSSSSSSSEEEVEEDGQKIKRKKKKGLKEKIKEKICGDKEEGEQQHQVPVEEGTPIPIIEHHEEKKGFLEKIKEKLPGGHKKEECGPAADAAVVTPPAHHVPVHEEESKEKKGLLEKIKEKLPGYHKADHEPENKKETTTDY</sequence>
<evidence type="ECO:0000313" key="4">
    <source>
        <dbReference type="Proteomes" id="UP001420932"/>
    </source>
</evidence>
<dbReference type="PROSITE" id="PS00823">
    <property type="entry name" value="DEHYDRIN_2"/>
    <property type="match status" value="1"/>
</dbReference>
<feature type="compositionally biased region" description="Basic and acidic residues" evidence="2">
    <location>
        <begin position="72"/>
        <end position="96"/>
    </location>
</feature>
<dbReference type="InterPro" id="IPR030513">
    <property type="entry name" value="Dehydrin_CS"/>
</dbReference>
<dbReference type="PANTHER" id="PTHR33346:SF2">
    <property type="entry name" value="DEHYDRIN ERD14"/>
    <property type="match status" value="1"/>
</dbReference>
<dbReference type="GO" id="GO:0016020">
    <property type="term" value="C:membrane"/>
    <property type="evidence" value="ECO:0007669"/>
    <property type="project" value="TreeGrafter"/>
</dbReference>